<dbReference type="Proteomes" id="UP001055712">
    <property type="component" value="Unassembled WGS sequence"/>
</dbReference>
<comment type="catalytic activity">
    <reaction evidence="9">
        <text>Hydrolyzes the peptide bond -P2-(S-farnesyl or geranylgeranyl)C-P1'-P2'-P3'-COOH where P1' and P2' are amino acids with aliphatic sidechains and P3' is any C-terminal residue.</text>
        <dbReference type="EC" id="3.4.26.1"/>
    </reaction>
</comment>
<keyword evidence="6" id="KW-0256">Endoplasmic reticulum</keyword>
<evidence type="ECO:0000256" key="2">
    <source>
        <dbReference type="ARBA" id="ARBA00006897"/>
    </source>
</evidence>
<dbReference type="InterPro" id="IPR039731">
    <property type="entry name" value="Rce1"/>
</dbReference>
<feature type="transmembrane region" description="Helical" evidence="11">
    <location>
        <begin position="57"/>
        <end position="75"/>
    </location>
</feature>
<comment type="similarity">
    <text evidence="2">Belongs to the peptidase U48 family.</text>
</comment>
<feature type="domain" description="CAAX prenyl protease 2/Lysostaphin resistance protein A-like" evidence="12">
    <location>
        <begin position="124"/>
        <end position="231"/>
    </location>
</feature>
<organism evidence="13 14">
    <name type="scientific">Chlorella vulgaris</name>
    <name type="common">Green alga</name>
    <dbReference type="NCBI Taxonomy" id="3077"/>
    <lineage>
        <taxon>Eukaryota</taxon>
        <taxon>Viridiplantae</taxon>
        <taxon>Chlorophyta</taxon>
        <taxon>core chlorophytes</taxon>
        <taxon>Trebouxiophyceae</taxon>
        <taxon>Chlorellales</taxon>
        <taxon>Chlorellaceae</taxon>
        <taxon>Chlorella clade</taxon>
        <taxon>Chlorella</taxon>
    </lineage>
</organism>
<evidence type="ECO:0000256" key="11">
    <source>
        <dbReference type="SAM" id="Phobius"/>
    </source>
</evidence>
<evidence type="ECO:0000256" key="4">
    <source>
        <dbReference type="ARBA" id="ARBA00022692"/>
    </source>
</evidence>
<dbReference type="InterPro" id="IPR003675">
    <property type="entry name" value="Rce1/LyrA-like_dom"/>
</dbReference>
<evidence type="ECO:0000256" key="3">
    <source>
        <dbReference type="ARBA" id="ARBA00022670"/>
    </source>
</evidence>
<dbReference type="EMBL" id="SIDB01000007">
    <property type="protein sequence ID" value="KAI3430587.1"/>
    <property type="molecule type" value="Genomic_DNA"/>
</dbReference>
<dbReference type="PANTHER" id="PTHR13046:SF0">
    <property type="entry name" value="CAAX PRENYL PROTEASE 2"/>
    <property type="match status" value="1"/>
</dbReference>
<name>A0A9D4YWW5_CHLVU</name>
<dbReference type="Pfam" id="PF02517">
    <property type="entry name" value="Rce1-like"/>
    <property type="match status" value="1"/>
</dbReference>
<accession>A0A9D4YWW5</accession>
<keyword evidence="8 11" id="KW-0472">Membrane</keyword>
<keyword evidence="7 11" id="KW-1133">Transmembrane helix</keyword>
<feature type="transmembrane region" description="Helical" evidence="11">
    <location>
        <begin position="6"/>
        <end position="25"/>
    </location>
</feature>
<evidence type="ECO:0000256" key="10">
    <source>
        <dbReference type="ARBA" id="ARBA00049729"/>
    </source>
</evidence>
<dbReference type="GO" id="GO:0005789">
    <property type="term" value="C:endoplasmic reticulum membrane"/>
    <property type="evidence" value="ECO:0007669"/>
    <property type="project" value="UniProtKB-SubCell"/>
</dbReference>
<keyword evidence="5" id="KW-0378">Hydrolase</keyword>
<comment type="caution">
    <text evidence="13">The sequence shown here is derived from an EMBL/GenBank/DDBJ whole genome shotgun (WGS) entry which is preliminary data.</text>
</comment>
<feature type="transmembrane region" description="Helical" evidence="11">
    <location>
        <begin position="140"/>
        <end position="168"/>
    </location>
</feature>
<evidence type="ECO:0000256" key="7">
    <source>
        <dbReference type="ARBA" id="ARBA00022989"/>
    </source>
</evidence>
<evidence type="ECO:0000259" key="12">
    <source>
        <dbReference type="Pfam" id="PF02517"/>
    </source>
</evidence>
<evidence type="ECO:0000313" key="13">
    <source>
        <dbReference type="EMBL" id="KAI3430587.1"/>
    </source>
</evidence>
<evidence type="ECO:0000313" key="14">
    <source>
        <dbReference type="Proteomes" id="UP001055712"/>
    </source>
</evidence>
<sequence length="281" mass="30534">MAMWGPWIFAALYYPGLQVAPLYLWHAQPRSQTIYQRLAVTSVAAACGAWVPTARRLIAGGGGTTALLAALGIRLSGLPTACVLPLVLIAVLFAGPLLVLAWSAASPSGSVDRLLWLHRTRLPPAMVCRNWIAAPVLEEFIYRACLISYLLAAGARVSTCIWLSPLLFGASHLHHYYDLTRFQGLSARAAIQFLAFQLSYTTVFGWLAAYLFIRTGHLVAAVLPHAFCNIVGPPEMPPAAWQRLRALAAAYVLGLIAFFCLLRPLTEPALYGNVDLAQVHS</sequence>
<keyword evidence="4 11" id="KW-0812">Transmembrane</keyword>
<dbReference type="AlphaFoldDB" id="A0A9D4YWW5"/>
<dbReference type="OrthoDB" id="271604at2759"/>
<keyword evidence="3" id="KW-0645">Protease</keyword>
<evidence type="ECO:0000256" key="1">
    <source>
        <dbReference type="ARBA" id="ARBA00004477"/>
    </source>
</evidence>
<keyword evidence="14" id="KW-1185">Reference proteome</keyword>
<evidence type="ECO:0000256" key="9">
    <source>
        <dbReference type="ARBA" id="ARBA00047280"/>
    </source>
</evidence>
<reference evidence="13" key="1">
    <citation type="journal article" date="2019" name="Plant J.">
        <title>Chlorella vulgaris genome assembly and annotation reveals the molecular basis for metabolic acclimation to high light conditions.</title>
        <authorList>
            <person name="Cecchin M."/>
            <person name="Marcolungo L."/>
            <person name="Rossato M."/>
            <person name="Girolomoni L."/>
            <person name="Cosentino E."/>
            <person name="Cuine S."/>
            <person name="Li-Beisson Y."/>
            <person name="Delledonne M."/>
            <person name="Ballottari M."/>
        </authorList>
    </citation>
    <scope>NUCLEOTIDE SEQUENCE</scope>
    <source>
        <strain evidence="13">211/11P</strain>
    </source>
</reference>
<proteinExistence type="inferred from homology"/>
<dbReference type="GO" id="GO:0071586">
    <property type="term" value="P:CAAX-box protein processing"/>
    <property type="evidence" value="ECO:0007669"/>
    <property type="project" value="InterPro"/>
</dbReference>
<gene>
    <name evidence="13" type="ORF">D9Q98_005180</name>
</gene>
<feature type="transmembrane region" description="Helical" evidence="11">
    <location>
        <begin position="189"/>
        <end position="213"/>
    </location>
</feature>
<dbReference type="GO" id="GO:0004222">
    <property type="term" value="F:metalloendopeptidase activity"/>
    <property type="evidence" value="ECO:0007669"/>
    <property type="project" value="InterPro"/>
</dbReference>
<feature type="transmembrane region" description="Helical" evidence="11">
    <location>
        <begin position="82"/>
        <end position="105"/>
    </location>
</feature>
<evidence type="ECO:0000256" key="8">
    <source>
        <dbReference type="ARBA" id="ARBA00023136"/>
    </source>
</evidence>
<feature type="transmembrane region" description="Helical" evidence="11">
    <location>
        <begin position="244"/>
        <end position="262"/>
    </location>
</feature>
<reference evidence="13" key="2">
    <citation type="submission" date="2020-11" db="EMBL/GenBank/DDBJ databases">
        <authorList>
            <person name="Cecchin M."/>
            <person name="Marcolungo L."/>
            <person name="Rossato M."/>
            <person name="Girolomoni L."/>
            <person name="Cosentino E."/>
            <person name="Cuine S."/>
            <person name="Li-Beisson Y."/>
            <person name="Delledonne M."/>
            <person name="Ballottari M."/>
        </authorList>
    </citation>
    <scope>NUCLEOTIDE SEQUENCE</scope>
    <source>
        <strain evidence="13">211/11P</strain>
        <tissue evidence="13">Whole cell</tissue>
    </source>
</reference>
<protein>
    <recommendedName>
        <fullName evidence="10">intramembrane prenyl-peptidase Rce1</fullName>
        <ecNumber evidence="10">3.4.26.1</ecNumber>
    </recommendedName>
</protein>
<dbReference type="PANTHER" id="PTHR13046">
    <property type="entry name" value="PROTEASE U48 CAAX PRENYL PROTEASE RCE1"/>
    <property type="match status" value="1"/>
</dbReference>
<dbReference type="EC" id="3.4.26.1" evidence="10"/>
<evidence type="ECO:0000256" key="5">
    <source>
        <dbReference type="ARBA" id="ARBA00022801"/>
    </source>
</evidence>
<comment type="subcellular location">
    <subcellularLocation>
        <location evidence="1">Endoplasmic reticulum membrane</location>
        <topology evidence="1">Multi-pass membrane protein</topology>
    </subcellularLocation>
</comment>
<evidence type="ECO:0000256" key="6">
    <source>
        <dbReference type="ARBA" id="ARBA00022824"/>
    </source>
</evidence>